<sequence length="432" mass="47943">MGILLLTSATLLLGLLLRPRLPLPFQPNSLQPGPLSTTQTAQSQLFPYSKDLLYLFFFSGSTNGLRSGTLRAIQPLTGKQLWQYDKPVLGTAFSQHGILYFSTSDGINALSENKHTLLWHQNIQAEIASLTETTLTASRVKSPGLIVMNLSDGTPLWDTSATIDNTILIPGGFQLLGNIMIQSVQPGSDQWSQRHNQVLWSFDNQIIYTASDNFGHLQALRSSDGTTLWEKDNIKSILGSTQGILYTTNQQGENTLSALRSSDGTVLWQQTGQQFTSGLDIRDSILYLHGNNHLITALSATTGQIFWQATFQGIVRLNQNGVTYLTGDNSLLAIRNSDGMQLWQTTIQNILDLSINGSSLYTATSYNASPLEAWQLDTNSGKVLWHYQFPEHPEYLGLWQDTLYQTSPDGNTITAIRLNAQKVLWQYKRPST</sequence>
<dbReference type="InterPro" id="IPR002372">
    <property type="entry name" value="PQQ_rpt_dom"/>
</dbReference>
<evidence type="ECO:0000313" key="3">
    <source>
        <dbReference type="Proteomes" id="UP000287352"/>
    </source>
</evidence>
<accession>A0A402A2P3</accession>
<dbReference type="PANTHER" id="PTHR34512">
    <property type="entry name" value="CELL SURFACE PROTEIN"/>
    <property type="match status" value="1"/>
</dbReference>
<protein>
    <recommendedName>
        <fullName evidence="1">Pyrrolo-quinoline quinone repeat domain-containing protein</fullName>
    </recommendedName>
</protein>
<dbReference type="PANTHER" id="PTHR34512:SF30">
    <property type="entry name" value="OUTER MEMBRANE PROTEIN ASSEMBLY FACTOR BAMB"/>
    <property type="match status" value="1"/>
</dbReference>
<feature type="domain" description="Pyrrolo-quinoline quinone repeat" evidence="1">
    <location>
        <begin position="215"/>
        <end position="427"/>
    </location>
</feature>
<keyword evidence="3" id="KW-1185">Reference proteome</keyword>
<dbReference type="InterPro" id="IPR015943">
    <property type="entry name" value="WD40/YVTN_repeat-like_dom_sf"/>
</dbReference>
<evidence type="ECO:0000313" key="2">
    <source>
        <dbReference type="EMBL" id="GCE13418.1"/>
    </source>
</evidence>
<comment type="caution">
    <text evidence="2">The sequence shown here is derived from an EMBL/GenBank/DDBJ whole genome shotgun (WGS) entry which is preliminary data.</text>
</comment>
<dbReference type="Gene3D" id="2.130.10.10">
    <property type="entry name" value="YVTN repeat-like/Quinoprotein amine dehydrogenase"/>
    <property type="match status" value="2"/>
</dbReference>
<proteinExistence type="predicted"/>
<dbReference type="Pfam" id="PF13360">
    <property type="entry name" value="PQQ_2"/>
    <property type="match status" value="1"/>
</dbReference>
<gene>
    <name evidence="2" type="ORF">KTT_32770</name>
</gene>
<dbReference type="InterPro" id="IPR018391">
    <property type="entry name" value="PQQ_b-propeller_rpt"/>
</dbReference>
<dbReference type="EMBL" id="BIFR01000001">
    <property type="protein sequence ID" value="GCE13418.1"/>
    <property type="molecule type" value="Genomic_DNA"/>
</dbReference>
<evidence type="ECO:0000259" key="1">
    <source>
        <dbReference type="Pfam" id="PF13360"/>
    </source>
</evidence>
<reference evidence="3" key="1">
    <citation type="submission" date="2018-12" db="EMBL/GenBank/DDBJ databases">
        <title>Tengunoibacter tsumagoiensis gen. nov., sp. nov., Dictyobacter kobayashii sp. nov., D. alpinus sp. nov., and D. joshuensis sp. nov. and description of Dictyobacteraceae fam. nov. within the order Ktedonobacterales isolated from Tengu-no-mugimeshi.</title>
        <authorList>
            <person name="Wang C.M."/>
            <person name="Zheng Y."/>
            <person name="Sakai Y."/>
            <person name="Toyoda A."/>
            <person name="Minakuchi Y."/>
            <person name="Abe K."/>
            <person name="Yokota A."/>
            <person name="Yabe S."/>
        </authorList>
    </citation>
    <scope>NUCLEOTIDE SEQUENCE [LARGE SCALE GENOMIC DNA]</scope>
    <source>
        <strain evidence="3">Uno3</strain>
    </source>
</reference>
<dbReference type="InterPro" id="IPR011047">
    <property type="entry name" value="Quinoprotein_ADH-like_sf"/>
</dbReference>
<dbReference type="AlphaFoldDB" id="A0A402A2P3"/>
<name>A0A402A2P3_9CHLR</name>
<dbReference type="Proteomes" id="UP000287352">
    <property type="component" value="Unassembled WGS sequence"/>
</dbReference>
<organism evidence="2 3">
    <name type="scientific">Tengunoibacter tsumagoiensis</name>
    <dbReference type="NCBI Taxonomy" id="2014871"/>
    <lineage>
        <taxon>Bacteria</taxon>
        <taxon>Bacillati</taxon>
        <taxon>Chloroflexota</taxon>
        <taxon>Ktedonobacteria</taxon>
        <taxon>Ktedonobacterales</taxon>
        <taxon>Dictyobacteraceae</taxon>
        <taxon>Tengunoibacter</taxon>
    </lineage>
</organism>
<dbReference type="SMART" id="SM00564">
    <property type="entry name" value="PQQ"/>
    <property type="match status" value="5"/>
</dbReference>
<dbReference type="SUPFAM" id="SSF50998">
    <property type="entry name" value="Quinoprotein alcohol dehydrogenase-like"/>
    <property type="match status" value="2"/>
</dbReference>